<evidence type="ECO:0000313" key="9">
    <source>
        <dbReference type="Proteomes" id="UP000054937"/>
    </source>
</evidence>
<sequence>MEQEEQKEQLNNNKVCDAKFLITDQKKQKCYKNFKDIKIGMVQFVLICRCIDKQAIKNIKSYGGKMNDLFEATFLDQQKNEIKAIFPNKETCNIFFDKIQQGRLYQIENVQCKTFSNKLPKKLPFCIHFGATSEINQIQENDIIEQDNYNIINIQKIRELQKDDPIDVIGIIIDVSPIQIMKIKGESKEKREVTIFDKSMVSIKFSLWGISCQNDLLQEGNVVLIKDAKVGDYQNIKNVNLGFNYILKVNEFGHKKTKQLYDWYQIHKDEIINNISASGKAIKKQFKISNIEDQDLGDINLLKLDNIQNIIDFSQIVQKNQKQEFYIKAFIQYLKPDGKWYYLSCSKCPKKAEFINQKYYCHNHGEVDVQAKYISGIKITDQTGFLFATIGGQQMEDLIGISADEMRKLVEDGQNKMIQMIIYRVLFQEFIIKICTSLEFYQGEDQIKHQIIQLMEPNFSDITEQNIQIINAYEEFTVKGGAL</sequence>
<evidence type="ECO:0000256" key="2">
    <source>
        <dbReference type="ARBA" id="ARBA00022723"/>
    </source>
</evidence>
<evidence type="ECO:0000259" key="6">
    <source>
        <dbReference type="Pfam" id="PF08646"/>
    </source>
</evidence>
<dbReference type="OMA" id="WNKHARE"/>
<proteinExistence type="inferred from homology"/>
<dbReference type="SUPFAM" id="SSF50249">
    <property type="entry name" value="Nucleic acid-binding proteins"/>
    <property type="match status" value="2"/>
</dbReference>
<keyword evidence="2" id="KW-0479">Metal-binding</keyword>
<keyword evidence="3" id="KW-0863">Zinc-finger</keyword>
<dbReference type="Gene3D" id="2.40.50.140">
    <property type="entry name" value="Nucleic acid-binding proteins"/>
    <property type="match status" value="3"/>
</dbReference>
<dbReference type="InterPro" id="IPR031657">
    <property type="entry name" value="REPA_OB_2"/>
</dbReference>
<feature type="domain" description="Replication protein A OB" evidence="7">
    <location>
        <begin position="154"/>
        <end position="241"/>
    </location>
</feature>
<comment type="similarity">
    <text evidence="1">Belongs to the replication factor A protein 1 family.</text>
</comment>
<evidence type="ECO:0000313" key="8">
    <source>
        <dbReference type="EMBL" id="KRX07401.1"/>
    </source>
</evidence>
<reference evidence="8 9" key="1">
    <citation type="journal article" date="2015" name="Sci. Rep.">
        <title>Genome of the facultative scuticociliatosis pathogen Pseudocohnilembus persalinus provides insight into its virulence through horizontal gene transfer.</title>
        <authorList>
            <person name="Xiong J."/>
            <person name="Wang G."/>
            <person name="Cheng J."/>
            <person name="Tian M."/>
            <person name="Pan X."/>
            <person name="Warren A."/>
            <person name="Jiang C."/>
            <person name="Yuan D."/>
            <person name="Miao W."/>
        </authorList>
    </citation>
    <scope>NUCLEOTIDE SEQUENCE [LARGE SCALE GENOMIC DNA]</scope>
    <source>
        <strain evidence="8">36N120E</strain>
    </source>
</reference>
<dbReference type="GO" id="GO:0008270">
    <property type="term" value="F:zinc ion binding"/>
    <property type="evidence" value="ECO:0007669"/>
    <property type="project" value="UniProtKB-KW"/>
</dbReference>
<dbReference type="Proteomes" id="UP000054937">
    <property type="component" value="Unassembled WGS sequence"/>
</dbReference>
<dbReference type="InParanoid" id="A0A0V0QYJ0"/>
<keyword evidence="5" id="KW-0238">DNA-binding</keyword>
<dbReference type="PANTHER" id="PTHR47165:SF4">
    <property type="entry name" value="OS03G0429900 PROTEIN"/>
    <property type="match status" value="1"/>
</dbReference>
<evidence type="ECO:0000256" key="3">
    <source>
        <dbReference type="ARBA" id="ARBA00022771"/>
    </source>
</evidence>
<evidence type="ECO:0000256" key="5">
    <source>
        <dbReference type="ARBA" id="ARBA00023125"/>
    </source>
</evidence>
<name>A0A0V0QYJ0_PSEPJ</name>
<keyword evidence="9" id="KW-1185">Reference proteome</keyword>
<keyword evidence="4" id="KW-0862">Zinc</keyword>
<dbReference type="InterPro" id="IPR013955">
    <property type="entry name" value="Rep_factor-A_C"/>
</dbReference>
<gene>
    <name evidence="8" type="ORF">PPERSA_03234</name>
</gene>
<feature type="domain" description="Replication factor A C-terminal" evidence="6">
    <location>
        <begin position="325"/>
        <end position="460"/>
    </location>
</feature>
<dbReference type="InterPro" id="IPR012340">
    <property type="entry name" value="NA-bd_OB-fold"/>
</dbReference>
<dbReference type="GO" id="GO:0003677">
    <property type="term" value="F:DNA binding"/>
    <property type="evidence" value="ECO:0007669"/>
    <property type="project" value="UniProtKB-KW"/>
</dbReference>
<protein>
    <submittedName>
        <fullName evidence="8">Nucleic acid-binding, OB-fold</fullName>
    </submittedName>
</protein>
<dbReference type="AlphaFoldDB" id="A0A0V0QYJ0"/>
<dbReference type="OrthoDB" id="300060at2759"/>
<dbReference type="CDD" id="cd04476">
    <property type="entry name" value="RPA1_DBD_C"/>
    <property type="match status" value="1"/>
</dbReference>
<dbReference type="EMBL" id="LDAU01000083">
    <property type="protein sequence ID" value="KRX07401.1"/>
    <property type="molecule type" value="Genomic_DNA"/>
</dbReference>
<dbReference type="Pfam" id="PF08646">
    <property type="entry name" value="Rep_fac-A_C"/>
    <property type="match status" value="1"/>
</dbReference>
<organism evidence="8 9">
    <name type="scientific">Pseudocohnilembus persalinus</name>
    <name type="common">Ciliate</name>
    <dbReference type="NCBI Taxonomy" id="266149"/>
    <lineage>
        <taxon>Eukaryota</taxon>
        <taxon>Sar</taxon>
        <taxon>Alveolata</taxon>
        <taxon>Ciliophora</taxon>
        <taxon>Intramacronucleata</taxon>
        <taxon>Oligohymenophorea</taxon>
        <taxon>Scuticociliatia</taxon>
        <taxon>Philasterida</taxon>
        <taxon>Pseudocohnilembidae</taxon>
        <taxon>Pseudocohnilembus</taxon>
    </lineage>
</organism>
<accession>A0A0V0QYJ0</accession>
<comment type="caution">
    <text evidence="8">The sequence shown here is derived from an EMBL/GenBank/DDBJ whole genome shotgun (WGS) entry which is preliminary data.</text>
</comment>
<evidence type="ECO:0000259" key="7">
    <source>
        <dbReference type="Pfam" id="PF16900"/>
    </source>
</evidence>
<evidence type="ECO:0000256" key="1">
    <source>
        <dbReference type="ARBA" id="ARBA00005690"/>
    </source>
</evidence>
<dbReference type="Pfam" id="PF16900">
    <property type="entry name" value="REPA_OB_2"/>
    <property type="match status" value="1"/>
</dbReference>
<dbReference type="InterPro" id="IPR047192">
    <property type="entry name" value="Euk_RPA1_DBD_C"/>
</dbReference>
<dbReference type="PANTHER" id="PTHR47165">
    <property type="entry name" value="OS03G0429900 PROTEIN"/>
    <property type="match status" value="1"/>
</dbReference>
<evidence type="ECO:0000256" key="4">
    <source>
        <dbReference type="ARBA" id="ARBA00022833"/>
    </source>
</evidence>